<dbReference type="AlphaFoldDB" id="A8Q7S2"/>
<dbReference type="GO" id="GO:0032977">
    <property type="term" value="F:membrane insertase activity"/>
    <property type="evidence" value="ECO:0007669"/>
    <property type="project" value="InterPro"/>
</dbReference>
<dbReference type="GO" id="GO:0032979">
    <property type="term" value="P:protein insertion into mitochondrial inner membrane from matrix"/>
    <property type="evidence" value="ECO:0007669"/>
    <property type="project" value="TreeGrafter"/>
</dbReference>
<dbReference type="GeneID" id="5853864"/>
<dbReference type="PANTHER" id="PTHR12428:SF65">
    <property type="entry name" value="CYTOCHROME C OXIDASE ASSEMBLY PROTEIN COX18, MITOCHONDRIAL"/>
    <property type="match status" value="1"/>
</dbReference>
<dbReference type="PANTHER" id="PTHR12428">
    <property type="entry name" value="OXA1"/>
    <property type="match status" value="1"/>
</dbReference>
<evidence type="ECO:0000256" key="6">
    <source>
        <dbReference type="SAM" id="SignalP"/>
    </source>
</evidence>
<dbReference type="GO" id="GO:0033617">
    <property type="term" value="P:mitochondrial respiratory chain complex IV assembly"/>
    <property type="evidence" value="ECO:0007669"/>
    <property type="project" value="TreeGrafter"/>
</dbReference>
<dbReference type="GO" id="GO:0005743">
    <property type="term" value="C:mitochondrial inner membrane"/>
    <property type="evidence" value="ECO:0007669"/>
    <property type="project" value="TreeGrafter"/>
</dbReference>
<comment type="caution">
    <text evidence="7">The sequence shown here is derived from an EMBL/GenBank/DDBJ whole genome shotgun (WGS) entry which is preliminary data.</text>
</comment>
<keyword evidence="5" id="KW-0472">Membrane</keyword>
<organism evidence="7 8">
    <name type="scientific">Malassezia globosa (strain ATCC MYA-4612 / CBS 7966)</name>
    <name type="common">Dandruff-associated fungus</name>
    <dbReference type="NCBI Taxonomy" id="425265"/>
    <lineage>
        <taxon>Eukaryota</taxon>
        <taxon>Fungi</taxon>
        <taxon>Dikarya</taxon>
        <taxon>Basidiomycota</taxon>
        <taxon>Ustilaginomycotina</taxon>
        <taxon>Malasseziomycetes</taxon>
        <taxon>Malasseziales</taxon>
        <taxon>Malasseziaceae</taxon>
        <taxon>Malassezia</taxon>
    </lineage>
</organism>
<evidence type="ECO:0000256" key="4">
    <source>
        <dbReference type="ARBA" id="ARBA00022989"/>
    </source>
</evidence>
<gene>
    <name evidence="7" type="ORF">MGL_3102</name>
</gene>
<accession>A8Q7S2</accession>
<sequence>MTTLTSLAVHIPLFVLLTMLLRQTAFFPDTPLAQELVPWWSPDETFAAESAATRQILLDKGLDPGMADRLTKLGGPTLADRDPTFTMPLACGSLNMVNVELTSWTRQQRRVRESDLGLSTEQEADLEEEPPRARILSNALRVGAILSIPIACQVPSILLVYWCTSSVMTLGTNLYFARHSAKL</sequence>
<dbReference type="Proteomes" id="UP000008837">
    <property type="component" value="Unassembled WGS sequence"/>
</dbReference>
<comment type="subcellular location">
    <subcellularLocation>
        <location evidence="1">Membrane</location>
        <topology evidence="1">Multi-pass membrane protein</topology>
    </subcellularLocation>
</comment>
<feature type="chain" id="PRO_5002725165" evidence="6">
    <location>
        <begin position="27"/>
        <end position="183"/>
    </location>
</feature>
<dbReference type="EMBL" id="AAYY01000011">
    <property type="protein sequence ID" value="EDP42344.1"/>
    <property type="molecule type" value="Genomic_DNA"/>
</dbReference>
<proteinExistence type="inferred from homology"/>
<dbReference type="KEGG" id="mgl:MGL_3102"/>
<protein>
    <submittedName>
        <fullName evidence="7">Uncharacterized protein</fullName>
    </submittedName>
</protein>
<dbReference type="STRING" id="425265.A8Q7S2"/>
<dbReference type="OrthoDB" id="2436667at2759"/>
<evidence type="ECO:0000256" key="5">
    <source>
        <dbReference type="ARBA" id="ARBA00023136"/>
    </source>
</evidence>
<comment type="similarity">
    <text evidence="2">Belongs to the OXA1/ALB3/YidC family.</text>
</comment>
<dbReference type="VEuPathDB" id="FungiDB:MGL_3102"/>
<evidence type="ECO:0000256" key="2">
    <source>
        <dbReference type="ARBA" id="ARBA00009877"/>
    </source>
</evidence>
<evidence type="ECO:0000256" key="3">
    <source>
        <dbReference type="ARBA" id="ARBA00022692"/>
    </source>
</evidence>
<evidence type="ECO:0000313" key="7">
    <source>
        <dbReference type="EMBL" id="EDP42344.1"/>
    </source>
</evidence>
<keyword evidence="3" id="KW-0812">Transmembrane</keyword>
<keyword evidence="8" id="KW-1185">Reference proteome</keyword>
<evidence type="ECO:0000313" key="8">
    <source>
        <dbReference type="Proteomes" id="UP000008837"/>
    </source>
</evidence>
<dbReference type="RefSeq" id="XP_001729558.1">
    <property type="nucleotide sequence ID" value="XM_001729506.1"/>
</dbReference>
<reference evidence="7 8" key="1">
    <citation type="journal article" date="2007" name="Proc. Natl. Acad. Sci. U.S.A.">
        <title>Dandruff-associated Malassezia genomes reveal convergent and divergent virulence traits shared with plant and human fungal pathogens.</title>
        <authorList>
            <person name="Xu J."/>
            <person name="Saunders C.W."/>
            <person name="Hu P."/>
            <person name="Grant R.A."/>
            <person name="Boekhout T."/>
            <person name="Kuramae E.E."/>
            <person name="Kronstad J.W."/>
            <person name="Deangelis Y.M."/>
            <person name="Reeder N.L."/>
            <person name="Johnstone K.R."/>
            <person name="Leland M."/>
            <person name="Fieno A.M."/>
            <person name="Begley W.M."/>
            <person name="Sun Y."/>
            <person name="Lacey M.P."/>
            <person name="Chaudhary T."/>
            <person name="Keough T."/>
            <person name="Chu L."/>
            <person name="Sears R."/>
            <person name="Yuan B."/>
            <person name="Dawson T.L.Jr."/>
        </authorList>
    </citation>
    <scope>NUCLEOTIDE SEQUENCE [LARGE SCALE GENOMIC DNA]</scope>
    <source>
        <strain evidence="8">ATCC MYA-4612 / CBS 7966</strain>
    </source>
</reference>
<dbReference type="InterPro" id="IPR001708">
    <property type="entry name" value="YidC/ALB3/OXA1/COX18"/>
</dbReference>
<keyword evidence="6" id="KW-0732">Signal</keyword>
<name>A8Q7S2_MALGO</name>
<keyword evidence="4" id="KW-1133">Transmembrane helix</keyword>
<dbReference type="InParanoid" id="A8Q7S2"/>
<feature type="signal peptide" evidence="6">
    <location>
        <begin position="1"/>
        <end position="26"/>
    </location>
</feature>
<evidence type="ECO:0000256" key="1">
    <source>
        <dbReference type="ARBA" id="ARBA00004141"/>
    </source>
</evidence>